<proteinExistence type="predicted"/>
<feature type="region of interest" description="Disordered" evidence="1">
    <location>
        <begin position="97"/>
        <end position="119"/>
    </location>
</feature>
<name>A0A1H9N0H9_9BACI</name>
<dbReference type="Proteomes" id="UP000199410">
    <property type="component" value="Unassembled WGS sequence"/>
</dbReference>
<dbReference type="RefSeq" id="WP_089986625.1">
    <property type="nucleotide sequence ID" value="NZ_CP189820.1"/>
</dbReference>
<protein>
    <submittedName>
        <fullName evidence="2">Uncharacterized protein</fullName>
    </submittedName>
</protein>
<evidence type="ECO:0000313" key="3">
    <source>
        <dbReference type="Proteomes" id="UP000199410"/>
    </source>
</evidence>
<gene>
    <name evidence="2" type="ORF">SAMN02787113_03432</name>
</gene>
<sequence length="249" mass="26975">MTNQPQVSWYEGANTKASEVKNTVNYNTVDADSHSHIKVFYIWNNRGGTEDVSKMEEVVFTTRDRQGGDGSQGNVVEAVRDNWFHVRVDSLNETGWTPVGKGGVNTVNPSGTKDLGTTGTTTNVNAATAQVWSASKALTLDTYVQPTVANGFIYKVTKAGTTDVTEPTSWVKVEGNPVLDRSVEYMAIQIEKKPNAKEILGLANNTDVNGSNADLAGGNFVQISVFADVPMTASAGKNLLMQRVSYRYV</sequence>
<evidence type="ECO:0000313" key="2">
    <source>
        <dbReference type="EMBL" id="SER28843.1"/>
    </source>
</evidence>
<evidence type="ECO:0000256" key="1">
    <source>
        <dbReference type="SAM" id="MobiDB-lite"/>
    </source>
</evidence>
<dbReference type="AlphaFoldDB" id="A0A1H9N0H9"/>
<dbReference type="EMBL" id="FOEL01000013">
    <property type="protein sequence ID" value="SER28843.1"/>
    <property type="molecule type" value="Genomic_DNA"/>
</dbReference>
<accession>A0A1H9N0H9</accession>
<reference evidence="2 3" key="1">
    <citation type="submission" date="2016-10" db="EMBL/GenBank/DDBJ databases">
        <authorList>
            <person name="Varghese N."/>
            <person name="Submissions S."/>
        </authorList>
    </citation>
    <scope>NUCLEOTIDE SEQUENCE [LARGE SCALE GENOMIC DNA]</scope>
    <source>
        <strain evidence="2 3">TC-13</strain>
    </source>
</reference>
<comment type="caution">
    <text evidence="2">The sequence shown here is derived from an EMBL/GenBank/DDBJ whole genome shotgun (WGS) entry which is preliminary data.</text>
</comment>
<organism evidence="2 3">
    <name type="scientific">Lysinibacillus fusiformis</name>
    <dbReference type="NCBI Taxonomy" id="28031"/>
    <lineage>
        <taxon>Bacteria</taxon>
        <taxon>Bacillati</taxon>
        <taxon>Bacillota</taxon>
        <taxon>Bacilli</taxon>
        <taxon>Bacillales</taxon>
        <taxon>Bacillaceae</taxon>
        <taxon>Lysinibacillus</taxon>
    </lineage>
</organism>